<sequence length="350" mass="42387">MNTIQRICFKDNSQYVGNQSVSLLYLIQKLFINQKTGLLIICQQISVRIFSLNSLDYQNSIYDNQLNLSYFFYNKNYNYLIYSQIYYLIFIQLDLNTMIKINLQLPPPNSISENQYRFFFLDDQQTYIFLNSDFKFIYLFDQRTHNLINQILLDEAFYFNSDVIVDQKNQYIFLFDINNSINHYSYSTKQLIQKYQVNQFIKFFQIYQFLFIKLCKLNQSDASVFQKNMIWDSYKQRIIASSNATVYLINVQTKLIELQLEDTFVTQLQLFESKNIIQYSNYYNNVLLDYDYLLNNNKDTFPNQINPRFFNLNENSILYLSYFSSQIYLFINQKITSTWIRNNFNWGYIR</sequence>
<reference evidence="2" key="1">
    <citation type="journal article" date="2006" name="PLoS Biol.">
        <title>Macronuclear genome sequence of the ciliate Tetrahymena thermophila, a model eukaryote.</title>
        <authorList>
            <person name="Eisen J.A."/>
            <person name="Coyne R.S."/>
            <person name="Wu M."/>
            <person name="Wu D."/>
            <person name="Thiagarajan M."/>
            <person name="Wortman J.R."/>
            <person name="Badger J.H."/>
            <person name="Ren Q."/>
            <person name="Amedeo P."/>
            <person name="Jones K.M."/>
            <person name="Tallon L.J."/>
            <person name="Delcher A.L."/>
            <person name="Salzberg S.L."/>
            <person name="Silva J.C."/>
            <person name="Haas B.J."/>
            <person name="Majoros W.H."/>
            <person name="Farzad M."/>
            <person name="Carlton J.M."/>
            <person name="Smith R.K. Jr."/>
            <person name="Garg J."/>
            <person name="Pearlman R.E."/>
            <person name="Karrer K.M."/>
            <person name="Sun L."/>
            <person name="Manning G."/>
            <person name="Elde N.C."/>
            <person name="Turkewitz A.P."/>
            <person name="Asai D.J."/>
            <person name="Wilkes D.E."/>
            <person name="Wang Y."/>
            <person name="Cai H."/>
            <person name="Collins K."/>
            <person name="Stewart B.A."/>
            <person name="Lee S.R."/>
            <person name="Wilamowska K."/>
            <person name="Weinberg Z."/>
            <person name="Ruzzo W.L."/>
            <person name="Wloga D."/>
            <person name="Gaertig J."/>
            <person name="Frankel J."/>
            <person name="Tsao C.-C."/>
            <person name="Gorovsky M.A."/>
            <person name="Keeling P.J."/>
            <person name="Waller R.F."/>
            <person name="Patron N.J."/>
            <person name="Cherry J.M."/>
            <person name="Stover N.A."/>
            <person name="Krieger C.J."/>
            <person name="del Toro C."/>
            <person name="Ryder H.F."/>
            <person name="Williamson S.C."/>
            <person name="Barbeau R.A."/>
            <person name="Hamilton E.P."/>
            <person name="Orias E."/>
        </authorList>
    </citation>
    <scope>NUCLEOTIDE SEQUENCE [LARGE SCALE GENOMIC DNA]</scope>
    <source>
        <strain evidence="2">SB210</strain>
    </source>
</reference>
<gene>
    <name evidence="1" type="ORF">TTHERM_000578573</name>
</gene>
<evidence type="ECO:0000313" key="2">
    <source>
        <dbReference type="Proteomes" id="UP000009168"/>
    </source>
</evidence>
<proteinExistence type="predicted"/>
<keyword evidence="2" id="KW-1185">Reference proteome</keyword>
<dbReference type="AlphaFoldDB" id="W7XEV5"/>
<dbReference type="GeneID" id="24439673"/>
<dbReference type="KEGG" id="tet:TTHERM_000578573"/>
<dbReference type="RefSeq" id="XP_012654947.1">
    <property type="nucleotide sequence ID" value="XM_012799493.1"/>
</dbReference>
<dbReference type="SUPFAM" id="SSF50969">
    <property type="entry name" value="YVTN repeat-like/Quinoprotein amine dehydrogenase"/>
    <property type="match status" value="1"/>
</dbReference>
<dbReference type="Proteomes" id="UP000009168">
    <property type="component" value="Unassembled WGS sequence"/>
</dbReference>
<evidence type="ECO:0000313" key="1">
    <source>
        <dbReference type="EMBL" id="EWS72511.1"/>
    </source>
</evidence>
<name>W7XEV5_TETTS</name>
<dbReference type="EMBL" id="GG662527">
    <property type="protein sequence ID" value="EWS72511.1"/>
    <property type="molecule type" value="Genomic_DNA"/>
</dbReference>
<accession>W7XEV5</accession>
<dbReference type="InterPro" id="IPR011044">
    <property type="entry name" value="Quino_amine_DH_bsu"/>
</dbReference>
<organism evidence="1 2">
    <name type="scientific">Tetrahymena thermophila (strain SB210)</name>
    <dbReference type="NCBI Taxonomy" id="312017"/>
    <lineage>
        <taxon>Eukaryota</taxon>
        <taxon>Sar</taxon>
        <taxon>Alveolata</taxon>
        <taxon>Ciliophora</taxon>
        <taxon>Intramacronucleata</taxon>
        <taxon>Oligohymenophorea</taxon>
        <taxon>Hymenostomatida</taxon>
        <taxon>Tetrahymenina</taxon>
        <taxon>Tetrahymenidae</taxon>
        <taxon>Tetrahymena</taxon>
    </lineage>
</organism>
<protein>
    <submittedName>
        <fullName evidence="1">Uncharacterized protein</fullName>
    </submittedName>
</protein>
<dbReference type="InParanoid" id="W7XEV5"/>